<keyword evidence="13" id="KW-1185">Reference proteome</keyword>
<dbReference type="Pfam" id="PF08124">
    <property type="entry name" value="Lyase_8_N"/>
    <property type="match status" value="1"/>
</dbReference>
<dbReference type="InterPro" id="IPR004103">
    <property type="entry name" value="Lyase_8_C"/>
</dbReference>
<feature type="active site" evidence="7">
    <location>
        <position position="255"/>
    </location>
</feature>
<dbReference type="PANTHER" id="PTHR38481:SF1">
    <property type="entry name" value="HYALURONATE LYASE"/>
    <property type="match status" value="1"/>
</dbReference>
<dbReference type="Gene3D" id="1.50.10.100">
    <property type="entry name" value="Chondroitin AC/alginate lyase"/>
    <property type="match status" value="1"/>
</dbReference>
<comment type="cofactor">
    <cofactor evidence="1">
        <name>Ca(2+)</name>
        <dbReference type="ChEBI" id="CHEBI:29108"/>
    </cofactor>
</comment>
<feature type="domain" description="Polysaccharide lyase family 8 central" evidence="9">
    <location>
        <begin position="363"/>
        <end position="634"/>
    </location>
</feature>
<dbReference type="AlphaFoldDB" id="A0A2V4A2X5"/>
<evidence type="ECO:0000256" key="6">
    <source>
        <dbReference type="ARBA" id="ARBA00023239"/>
    </source>
</evidence>
<evidence type="ECO:0000259" key="11">
    <source>
        <dbReference type="Pfam" id="PF08124"/>
    </source>
</evidence>
<name>A0A2V4A2X5_9BACT</name>
<dbReference type="InterPro" id="IPR038970">
    <property type="entry name" value="Lyase_8"/>
</dbReference>
<comment type="caution">
    <text evidence="12">The sequence shown here is derived from an EMBL/GenBank/DDBJ whole genome shotgun (WGS) entry which is preliminary data.</text>
</comment>
<feature type="domain" description="Polysaccharide lyase family 8 C-terminal" evidence="10">
    <location>
        <begin position="649"/>
        <end position="715"/>
    </location>
</feature>
<evidence type="ECO:0000313" key="12">
    <source>
        <dbReference type="EMBL" id="PXY01690.1"/>
    </source>
</evidence>
<evidence type="ECO:0000256" key="2">
    <source>
        <dbReference type="ARBA" id="ARBA00006699"/>
    </source>
</evidence>
<evidence type="ECO:0000256" key="8">
    <source>
        <dbReference type="SAM" id="SignalP"/>
    </source>
</evidence>
<keyword evidence="6" id="KW-0456">Lyase</keyword>
<accession>A0A2V4A2X5</accession>
<organism evidence="12 13">
    <name type="scientific">Marinifilum breve</name>
    <dbReference type="NCBI Taxonomy" id="2184082"/>
    <lineage>
        <taxon>Bacteria</taxon>
        <taxon>Pseudomonadati</taxon>
        <taxon>Bacteroidota</taxon>
        <taxon>Bacteroidia</taxon>
        <taxon>Marinilabiliales</taxon>
        <taxon>Marinifilaceae</taxon>
    </lineage>
</organism>
<reference evidence="12 13" key="1">
    <citation type="submission" date="2018-05" db="EMBL/GenBank/DDBJ databases">
        <title>Marinifilum breve JC075T sp. nov., a marine bacterium isolated from Yongle Blue Hole in the South China Sea.</title>
        <authorList>
            <person name="Fu T."/>
        </authorList>
    </citation>
    <scope>NUCLEOTIDE SEQUENCE [LARGE SCALE GENOMIC DNA]</scope>
    <source>
        <strain evidence="12 13">JC075</strain>
    </source>
</reference>
<evidence type="ECO:0000256" key="3">
    <source>
        <dbReference type="ARBA" id="ARBA00011245"/>
    </source>
</evidence>
<keyword evidence="5" id="KW-0106">Calcium</keyword>
<dbReference type="OrthoDB" id="6394136at2"/>
<dbReference type="SUPFAM" id="SSF49863">
    <property type="entry name" value="Hyaluronate lyase-like, C-terminal domain"/>
    <property type="match status" value="1"/>
</dbReference>
<dbReference type="Gene3D" id="2.70.98.10">
    <property type="match status" value="1"/>
</dbReference>
<evidence type="ECO:0000256" key="4">
    <source>
        <dbReference type="ARBA" id="ARBA00022729"/>
    </source>
</evidence>
<evidence type="ECO:0000259" key="10">
    <source>
        <dbReference type="Pfam" id="PF02884"/>
    </source>
</evidence>
<evidence type="ECO:0000313" key="13">
    <source>
        <dbReference type="Proteomes" id="UP000248079"/>
    </source>
</evidence>
<dbReference type="Proteomes" id="UP000248079">
    <property type="component" value="Unassembled WGS sequence"/>
</dbReference>
<comment type="subunit">
    <text evidence="3">Monomer.</text>
</comment>
<dbReference type="InterPro" id="IPR014718">
    <property type="entry name" value="GH-type_carb-bd"/>
</dbReference>
<dbReference type="EMBL" id="QFLI01000003">
    <property type="protein sequence ID" value="PXY01690.1"/>
    <property type="molecule type" value="Genomic_DNA"/>
</dbReference>
<feature type="active site" evidence="7">
    <location>
        <position position="243"/>
    </location>
</feature>
<proteinExistence type="inferred from homology"/>
<dbReference type="GO" id="GO:0016837">
    <property type="term" value="F:carbon-oxygen lyase activity, acting on polysaccharides"/>
    <property type="evidence" value="ECO:0007669"/>
    <property type="project" value="UniProtKB-ARBA"/>
</dbReference>
<sequence length="750" mass="85111">MNRIHTICFTFFACLLLSTNVSSQEKGNADIQKIRTAHQGKKLSSKGESLSTEKTLSLLQDDGSFSDETPQTKHIRGRITQLAIAYKKAKQVEKEELRKAIYSSLQYWINHRPKYKFPRVPFETLRAMAAIELVIYNDMINERESNPDMAGTIDTLIQSISEFSHWCWYNGKTPKVFDKHGGHNRGGNVGYRLWGMTAIASCSGNESEMDWVHEIVKEQFPRVVNTPTDFPTGFTTDGSWIQHNAGGAQNYWVGYGVHWINHVLNYAEATKETRWALTEKEWNTIADYYLDGIQWYHFKNRAALNLAGRHNALKKAPADNGDMKKKITKLMAISPYTLEREAELKTLLQKQRTTHTATLDSTKYFWNTDLLIHSTPNAYFSIKMLSNRTTGCETSESERAHGKNNFFSGDGSTMIYRNGKEYDKARIGWNWRALPGITALQKTGKLPLSPWGRESKSKNQFAGGLAANKKGIAAFQYNRVNSYVNLQANKAYLTYDNVLLALGNSIRKNNDDDFDVWTTLNQSIRNGSIHYNINGKKGKIKEGKSSKLKFKDIKKTSWVYHDGTAYLIFPTKKESSLLLFAEDRTGNWADMDGRYLNANNKEGQLEETSIFQLSLSHGKHPDQADYSYIVIPGIEINTVKEICKENFPHIIQNNDGQQAIQIDANTYMMVFYKKGSISLKDGISLKSDVPVIAMLSINDKEAVIQVSDPLHQQKSGKIKIKTEKQTYESIIDFPQGINVGKSTEIKLNLK</sequence>
<comment type="similarity">
    <text evidence="2">Belongs to the polysaccharide lyase 8 family.</text>
</comment>
<dbReference type="Pfam" id="PF02884">
    <property type="entry name" value="Lyase_8_C"/>
    <property type="match status" value="1"/>
</dbReference>
<dbReference type="Pfam" id="PF02278">
    <property type="entry name" value="Lyase_8"/>
    <property type="match status" value="1"/>
</dbReference>
<dbReference type="Gene3D" id="2.60.220.10">
    <property type="entry name" value="Polysaccharide lyase family 8-like, C-terminal"/>
    <property type="match status" value="1"/>
</dbReference>
<evidence type="ECO:0000256" key="7">
    <source>
        <dbReference type="PIRSR" id="PIRSR638970-1"/>
    </source>
</evidence>
<evidence type="ECO:0000259" key="9">
    <source>
        <dbReference type="Pfam" id="PF02278"/>
    </source>
</evidence>
<evidence type="ECO:0008006" key="14">
    <source>
        <dbReference type="Google" id="ProtNLM"/>
    </source>
</evidence>
<evidence type="ECO:0000256" key="1">
    <source>
        <dbReference type="ARBA" id="ARBA00001913"/>
    </source>
</evidence>
<dbReference type="InterPro" id="IPR011071">
    <property type="entry name" value="Lyase_8-like_C"/>
</dbReference>
<keyword evidence="4 8" id="KW-0732">Signal</keyword>
<feature type="chain" id="PRO_5016036901" description="Chondroitin AC lyase" evidence="8">
    <location>
        <begin position="24"/>
        <end position="750"/>
    </location>
</feature>
<dbReference type="GO" id="GO:0005576">
    <property type="term" value="C:extracellular region"/>
    <property type="evidence" value="ECO:0007669"/>
    <property type="project" value="InterPro"/>
</dbReference>
<dbReference type="InterPro" id="IPR012970">
    <property type="entry name" value="Lyase_8_alpha_N"/>
</dbReference>
<dbReference type="SUPFAM" id="SSF74650">
    <property type="entry name" value="Galactose mutarotase-like"/>
    <property type="match status" value="1"/>
</dbReference>
<protein>
    <recommendedName>
        <fullName evidence="14">Chondroitin AC lyase</fullName>
    </recommendedName>
</protein>
<dbReference type="GO" id="GO:0030246">
    <property type="term" value="F:carbohydrate binding"/>
    <property type="evidence" value="ECO:0007669"/>
    <property type="project" value="InterPro"/>
</dbReference>
<dbReference type="SUPFAM" id="SSF48230">
    <property type="entry name" value="Chondroitin AC/alginate lyase"/>
    <property type="match status" value="1"/>
</dbReference>
<dbReference type="GO" id="GO:0005975">
    <property type="term" value="P:carbohydrate metabolic process"/>
    <property type="evidence" value="ECO:0007669"/>
    <property type="project" value="InterPro"/>
</dbReference>
<dbReference type="InterPro" id="IPR003159">
    <property type="entry name" value="Lyase_8_central_dom"/>
</dbReference>
<evidence type="ECO:0000256" key="5">
    <source>
        <dbReference type="ARBA" id="ARBA00022837"/>
    </source>
</evidence>
<dbReference type="PANTHER" id="PTHR38481">
    <property type="entry name" value="HYALURONATE LYASE"/>
    <property type="match status" value="1"/>
</dbReference>
<feature type="signal peptide" evidence="8">
    <location>
        <begin position="1"/>
        <end position="23"/>
    </location>
</feature>
<gene>
    <name evidence="12" type="ORF">DF185_09485</name>
</gene>
<dbReference type="InterPro" id="IPR011013">
    <property type="entry name" value="Gal_mutarotase_sf_dom"/>
</dbReference>
<feature type="active site" evidence="7">
    <location>
        <position position="309"/>
    </location>
</feature>
<dbReference type="RefSeq" id="WP_110360499.1">
    <property type="nucleotide sequence ID" value="NZ_QFLI01000003.1"/>
</dbReference>
<feature type="domain" description="Polysaccharide lyase 8 N-terminal alpha-helical" evidence="11">
    <location>
        <begin position="232"/>
        <end position="290"/>
    </location>
</feature>
<dbReference type="InterPro" id="IPR008929">
    <property type="entry name" value="Chondroitin_lyas"/>
</dbReference>